<dbReference type="Pfam" id="PF00106">
    <property type="entry name" value="adh_short"/>
    <property type="match status" value="1"/>
</dbReference>
<comment type="similarity">
    <text evidence="1 3">Belongs to the short-chain dehydrogenases/reductases (SDR) family.</text>
</comment>
<dbReference type="RefSeq" id="WP_253832241.1">
    <property type="nucleotide sequence ID" value="NZ_JAMTCS010000001.1"/>
</dbReference>
<dbReference type="Gene3D" id="3.40.50.720">
    <property type="entry name" value="NAD(P)-binding Rossmann-like Domain"/>
    <property type="match status" value="1"/>
</dbReference>
<dbReference type="SUPFAM" id="SSF51735">
    <property type="entry name" value="NAD(P)-binding Rossmann-fold domains"/>
    <property type="match status" value="1"/>
</dbReference>
<sequence length="261" mass="27177">MARILLTGSTSGIGLAAAARLAEQPHDLILHGPETEHAAAAVVDRVARGAHPDATIRYVSADFTDPDAVRALVSPAGRLDVLVNNAAVPGPPSLTLGPAGTDVAYQVNFLAGTLLTHLLLPALAPEGRIVDVASATHFSATLDLDDLDFRRRTYSPSTAYAQSKLAIVAYSNWLAARVSQTVVSIHPGVVATGLLHAMFAIDGVPPTVGGDNLAAATSMRVASGTYLDETVPAEPSAESRDPDLQNRLVEDTQQRLGVSLP</sequence>
<proteinExistence type="inferred from homology"/>
<keyword evidence="2" id="KW-0560">Oxidoreductase</keyword>
<dbReference type="PROSITE" id="PS00061">
    <property type="entry name" value="ADH_SHORT"/>
    <property type="match status" value="1"/>
</dbReference>
<dbReference type="PANTHER" id="PTHR24320:SF148">
    <property type="entry name" value="NAD(P)-BINDING ROSSMANN-FOLD SUPERFAMILY PROTEIN"/>
    <property type="match status" value="1"/>
</dbReference>
<gene>
    <name evidence="5" type="ORF">APR03_000406</name>
</gene>
<dbReference type="EMBL" id="JAMTCS010000001">
    <property type="protein sequence ID" value="MCP2263083.1"/>
    <property type="molecule type" value="Genomic_DNA"/>
</dbReference>
<dbReference type="InterPro" id="IPR020904">
    <property type="entry name" value="Sc_DH/Rdtase_CS"/>
</dbReference>
<feature type="region of interest" description="Disordered" evidence="4">
    <location>
        <begin position="231"/>
        <end position="261"/>
    </location>
</feature>
<dbReference type="GO" id="GO:0016491">
    <property type="term" value="F:oxidoreductase activity"/>
    <property type="evidence" value="ECO:0007669"/>
    <property type="project" value="UniProtKB-KW"/>
</dbReference>
<evidence type="ECO:0000313" key="5">
    <source>
        <dbReference type="EMBL" id="MCP2263083.1"/>
    </source>
</evidence>
<evidence type="ECO:0000256" key="2">
    <source>
        <dbReference type="ARBA" id="ARBA00023002"/>
    </source>
</evidence>
<evidence type="ECO:0000313" key="6">
    <source>
        <dbReference type="Proteomes" id="UP001139493"/>
    </source>
</evidence>
<dbReference type="AlphaFoldDB" id="A0A9X2G0F4"/>
<feature type="compositionally biased region" description="Basic and acidic residues" evidence="4">
    <location>
        <begin position="237"/>
        <end position="253"/>
    </location>
</feature>
<reference evidence="5" key="1">
    <citation type="submission" date="2022-06" db="EMBL/GenBank/DDBJ databases">
        <title>Genomic Encyclopedia of Archaeal and Bacterial Type Strains, Phase II (KMG-II): from individual species to whole genera.</title>
        <authorList>
            <person name="Goeker M."/>
        </authorList>
    </citation>
    <scope>NUCLEOTIDE SEQUENCE</scope>
    <source>
        <strain evidence="5">DSM 26652</strain>
    </source>
</reference>
<evidence type="ECO:0000256" key="1">
    <source>
        <dbReference type="ARBA" id="ARBA00006484"/>
    </source>
</evidence>
<dbReference type="PANTHER" id="PTHR24320">
    <property type="entry name" value="RETINOL DEHYDROGENASE"/>
    <property type="match status" value="1"/>
</dbReference>
<evidence type="ECO:0000256" key="4">
    <source>
        <dbReference type="SAM" id="MobiDB-lite"/>
    </source>
</evidence>
<protein>
    <submittedName>
        <fullName evidence="5">Short-chain dehydrogenase</fullName>
    </submittedName>
</protein>
<dbReference type="Proteomes" id="UP001139493">
    <property type="component" value="Unassembled WGS sequence"/>
</dbReference>
<name>A0A9X2G0F4_9MICO</name>
<evidence type="ECO:0000256" key="3">
    <source>
        <dbReference type="RuleBase" id="RU000363"/>
    </source>
</evidence>
<comment type="caution">
    <text evidence="5">The sequence shown here is derived from an EMBL/GenBank/DDBJ whole genome shotgun (WGS) entry which is preliminary data.</text>
</comment>
<dbReference type="PRINTS" id="PR00080">
    <property type="entry name" value="SDRFAMILY"/>
</dbReference>
<dbReference type="PRINTS" id="PR00081">
    <property type="entry name" value="GDHRDH"/>
</dbReference>
<dbReference type="InterPro" id="IPR002347">
    <property type="entry name" value="SDR_fam"/>
</dbReference>
<accession>A0A9X2G0F4</accession>
<keyword evidence="6" id="KW-1185">Reference proteome</keyword>
<dbReference type="InterPro" id="IPR036291">
    <property type="entry name" value="NAD(P)-bd_dom_sf"/>
</dbReference>
<organism evidence="5 6">
    <name type="scientific">Promicromonospora thailandica</name>
    <dbReference type="NCBI Taxonomy" id="765201"/>
    <lineage>
        <taxon>Bacteria</taxon>
        <taxon>Bacillati</taxon>
        <taxon>Actinomycetota</taxon>
        <taxon>Actinomycetes</taxon>
        <taxon>Micrococcales</taxon>
        <taxon>Promicromonosporaceae</taxon>
        <taxon>Promicromonospora</taxon>
    </lineage>
</organism>